<evidence type="ECO:0000256" key="2">
    <source>
        <dbReference type="SAM" id="Phobius"/>
    </source>
</evidence>
<feature type="transmembrane region" description="Helical" evidence="2">
    <location>
        <begin position="121"/>
        <end position="145"/>
    </location>
</feature>
<feature type="compositionally biased region" description="Basic and acidic residues" evidence="1">
    <location>
        <begin position="27"/>
        <end position="39"/>
    </location>
</feature>
<keyword evidence="2" id="KW-0472">Membrane</keyword>
<evidence type="ECO:0000256" key="1">
    <source>
        <dbReference type="SAM" id="MobiDB-lite"/>
    </source>
</evidence>
<comment type="caution">
    <text evidence="3">The sequence shown here is derived from an EMBL/GenBank/DDBJ whole genome shotgun (WGS) entry which is preliminary data.</text>
</comment>
<feature type="region of interest" description="Disordered" evidence="1">
    <location>
        <begin position="1"/>
        <end position="91"/>
    </location>
</feature>
<evidence type="ECO:0000313" key="3">
    <source>
        <dbReference type="EMBL" id="KAK9813157.1"/>
    </source>
</evidence>
<sequence length="377" mass="42050">MAGIAERPGVDVPSLEEAESGQMPAGHDSRLQQDADYLGRHKKPPRTPVQPPWWQRRSAPMASYERVLRSNSNTSVSSSSGSEEGPPSKRSKWRHYLLPRMHDPKRPLAHFGGSEYTERMVFAGAWLLFLLAGYLLARLCCHLGLPSDGTDQPVVFDALTDITNLLQYGFILGWFVGAFCFDRFMWLCSRIWFPALYVITIVVYSAASNLRFFRHSLVDIDTWGAPMYILVSCAATLAVAVVAWHLWAAWFTKTRLELALYFVSRAVIFVYFGICAGLLQHSRYNKRHVHHLYIGWAIALFAEFDHCISGAVLAIGSAMFVQGIGAYSFAPIFSDSACFRTTTATSALRCDFQAASNFTISVCPGAHGAMPEYTCFS</sequence>
<keyword evidence="2" id="KW-1133">Transmembrane helix</keyword>
<protein>
    <submittedName>
        <fullName evidence="3">Uncharacterized protein</fullName>
    </submittedName>
</protein>
<proteinExistence type="predicted"/>
<feature type="transmembrane region" description="Helical" evidence="2">
    <location>
        <begin position="259"/>
        <end position="281"/>
    </location>
</feature>
<organism evidence="3 4">
    <name type="scientific">[Myrmecia] bisecta</name>
    <dbReference type="NCBI Taxonomy" id="41462"/>
    <lineage>
        <taxon>Eukaryota</taxon>
        <taxon>Viridiplantae</taxon>
        <taxon>Chlorophyta</taxon>
        <taxon>core chlorophytes</taxon>
        <taxon>Trebouxiophyceae</taxon>
        <taxon>Trebouxiales</taxon>
        <taxon>Trebouxiaceae</taxon>
        <taxon>Myrmecia</taxon>
    </lineage>
</organism>
<keyword evidence="2" id="KW-0812">Transmembrane</keyword>
<dbReference type="Proteomes" id="UP001489004">
    <property type="component" value="Unassembled WGS sequence"/>
</dbReference>
<feature type="transmembrane region" description="Helical" evidence="2">
    <location>
        <begin position="191"/>
        <end position="207"/>
    </location>
</feature>
<accession>A0AAW1PXN3</accession>
<evidence type="ECO:0000313" key="4">
    <source>
        <dbReference type="Proteomes" id="UP001489004"/>
    </source>
</evidence>
<feature type="transmembrane region" description="Helical" evidence="2">
    <location>
        <begin position="227"/>
        <end position="247"/>
    </location>
</feature>
<reference evidence="3 4" key="1">
    <citation type="journal article" date="2024" name="Nat. Commun.">
        <title>Phylogenomics reveals the evolutionary origins of lichenization in chlorophyte algae.</title>
        <authorList>
            <person name="Puginier C."/>
            <person name="Libourel C."/>
            <person name="Otte J."/>
            <person name="Skaloud P."/>
            <person name="Haon M."/>
            <person name="Grisel S."/>
            <person name="Petersen M."/>
            <person name="Berrin J.G."/>
            <person name="Delaux P.M."/>
            <person name="Dal Grande F."/>
            <person name="Keller J."/>
        </authorList>
    </citation>
    <scope>NUCLEOTIDE SEQUENCE [LARGE SCALE GENOMIC DNA]</scope>
    <source>
        <strain evidence="3 4">SAG 2043</strain>
    </source>
</reference>
<feature type="compositionally biased region" description="Low complexity" evidence="1">
    <location>
        <begin position="69"/>
        <end position="85"/>
    </location>
</feature>
<name>A0AAW1PXN3_9CHLO</name>
<feature type="transmembrane region" description="Helical" evidence="2">
    <location>
        <begin position="165"/>
        <end position="184"/>
    </location>
</feature>
<dbReference type="EMBL" id="JALJOR010000008">
    <property type="protein sequence ID" value="KAK9813157.1"/>
    <property type="molecule type" value="Genomic_DNA"/>
</dbReference>
<keyword evidence="4" id="KW-1185">Reference proteome</keyword>
<gene>
    <name evidence="3" type="ORF">WJX72_009952</name>
</gene>
<dbReference type="AlphaFoldDB" id="A0AAW1PXN3"/>